<dbReference type="EMBL" id="CP104562">
    <property type="protein sequence ID" value="UXH79759.1"/>
    <property type="molecule type" value="Genomic_DNA"/>
</dbReference>
<name>A0ABY6B498_9BURK</name>
<dbReference type="Proteomes" id="UP001064933">
    <property type="component" value="Chromosome"/>
</dbReference>
<sequence length="251" mass="27443">MAHTDDMDTPSLDIENAQRLAEYLTLLAGAANQDAPAVTLDTLDGYMTALLVGPQPTAPLQAMDALFGDNWPAAFEEQDLTDAFMDALHLRWNEIGDSLDPQPLLDAPEQMHLTPLISEFDDETKERLIAEGALSADLLARLPAPGAMWAQGFLQAVEDLDTWELPEGDADEDLTLMLQAIQAVTLAEGSSARAEYIEQAYEEPEGIDQNALIDDMLFTAQDMRLFWMQQAVLKGAHAQGADDDSEGQTTH</sequence>
<proteinExistence type="predicted"/>
<organism evidence="1 2">
    <name type="scientific">Roseateles amylovorans</name>
    <dbReference type="NCBI Taxonomy" id="2978473"/>
    <lineage>
        <taxon>Bacteria</taxon>
        <taxon>Pseudomonadati</taxon>
        <taxon>Pseudomonadota</taxon>
        <taxon>Betaproteobacteria</taxon>
        <taxon>Burkholderiales</taxon>
        <taxon>Sphaerotilaceae</taxon>
        <taxon>Roseateles</taxon>
    </lineage>
</organism>
<protein>
    <submittedName>
        <fullName evidence="1">UPF0149 family protein</fullName>
    </submittedName>
</protein>
<reference evidence="1" key="1">
    <citation type="submission" date="2022-10" db="EMBL/GenBank/DDBJ databases">
        <title>Characterization and whole genome sequencing of a new Roseateles species, isolated from fresh water.</title>
        <authorList>
            <person name="Guliayeva D.Y."/>
            <person name="Akhremchuk A.E."/>
            <person name="Sikolenko M.A."/>
            <person name="Valentovich L.N."/>
            <person name="Sidarenka A.V."/>
        </authorList>
    </citation>
    <scope>NUCLEOTIDE SEQUENCE</scope>
    <source>
        <strain evidence="1">BIM B-1768</strain>
    </source>
</reference>
<dbReference type="InterPro" id="IPR011978">
    <property type="entry name" value="YgfB-like"/>
</dbReference>
<evidence type="ECO:0000313" key="2">
    <source>
        <dbReference type="Proteomes" id="UP001064933"/>
    </source>
</evidence>
<dbReference type="SUPFAM" id="SSF101327">
    <property type="entry name" value="YgfB-like"/>
    <property type="match status" value="1"/>
</dbReference>
<dbReference type="InterPro" id="IPR036255">
    <property type="entry name" value="YgfB-like_sf"/>
</dbReference>
<gene>
    <name evidence="1" type="ORF">N4261_07660</name>
</gene>
<keyword evidence="2" id="KW-1185">Reference proteome</keyword>
<dbReference type="NCBIfam" id="TIGR02292">
    <property type="entry name" value="ygfB_yecA"/>
    <property type="match status" value="1"/>
</dbReference>
<dbReference type="Pfam" id="PF03695">
    <property type="entry name" value="UPF0149"/>
    <property type="match status" value="1"/>
</dbReference>
<dbReference type="RefSeq" id="WP_261759579.1">
    <property type="nucleotide sequence ID" value="NZ_CP104562.2"/>
</dbReference>
<accession>A0ABY6B498</accession>
<evidence type="ECO:0000313" key="1">
    <source>
        <dbReference type="EMBL" id="UXH79759.1"/>
    </source>
</evidence>